<sequence>MSTTTYLSRRQEHLLAAVAAVVVANAYYIHPIIGEVADHFGVSHARIGLVPALNQLALALGIFLLLPLGDRFSNRRLAILFATGQTAAMGLMTLAGGFVPFVTGSTLLGFFTITPYLLPAYASKRVAPERLGQVTALIAAGAILGILVARVGAGVIAEQFGWRSVYWIATGLMVLVTLTLPRIMEHGERDSTAHHSYPALLLSVFPMIREHREVLLSGIIQALNFGQFIALWLALSLYLTSPSMGYGTDTVGYLAGIAAVSIVSTPRLGSWADRIGPRKARSIFALVQLGGISLFWPMGDTLWMLLMPLFIANLVGPGIDVTSRMTFLTLRPDLRTRLTTIYVVLMFVGGGIGSVTGTAAFDAFGWSGTCIALAGMSLTLSLLASFGRRFGQ</sequence>
<dbReference type="InterPro" id="IPR020846">
    <property type="entry name" value="MFS_dom"/>
</dbReference>
<feature type="transmembrane region" description="Helical" evidence="4">
    <location>
        <begin position="340"/>
        <end position="360"/>
    </location>
</feature>
<feature type="transmembrane region" description="Helical" evidence="4">
    <location>
        <begin position="12"/>
        <end position="33"/>
    </location>
</feature>
<accession>A0A7D4CDG6</accession>
<evidence type="ECO:0000259" key="5">
    <source>
        <dbReference type="PROSITE" id="PS50850"/>
    </source>
</evidence>
<feature type="transmembrane region" description="Helical" evidence="4">
    <location>
        <begin position="45"/>
        <end position="66"/>
    </location>
</feature>
<keyword evidence="3 4" id="KW-0472">Membrane</keyword>
<feature type="transmembrane region" description="Helical" evidence="4">
    <location>
        <begin position="280"/>
        <end position="296"/>
    </location>
</feature>
<evidence type="ECO:0000313" key="6">
    <source>
        <dbReference type="EMBL" id="QKG71629.1"/>
    </source>
</evidence>
<dbReference type="GO" id="GO:0022857">
    <property type="term" value="F:transmembrane transporter activity"/>
    <property type="evidence" value="ECO:0007669"/>
    <property type="project" value="InterPro"/>
</dbReference>
<keyword evidence="2 4" id="KW-1133">Transmembrane helix</keyword>
<evidence type="ECO:0000313" key="7">
    <source>
        <dbReference type="Proteomes" id="UP000504693"/>
    </source>
</evidence>
<keyword evidence="7" id="KW-1185">Reference proteome</keyword>
<dbReference type="KEGG" id="emv:HQR01_09790"/>
<proteinExistence type="predicted"/>
<dbReference type="Pfam" id="PF07690">
    <property type="entry name" value="MFS_1"/>
    <property type="match status" value="1"/>
</dbReference>
<dbReference type="Gene3D" id="1.20.1250.20">
    <property type="entry name" value="MFS general substrate transporter like domains"/>
    <property type="match status" value="1"/>
</dbReference>
<organism evidence="6 7">
    <name type="scientific">Erythrobacter mangrovi</name>
    <dbReference type="NCBI Taxonomy" id="2739433"/>
    <lineage>
        <taxon>Bacteria</taxon>
        <taxon>Pseudomonadati</taxon>
        <taxon>Pseudomonadota</taxon>
        <taxon>Alphaproteobacteria</taxon>
        <taxon>Sphingomonadales</taxon>
        <taxon>Erythrobacteraceae</taxon>
        <taxon>Erythrobacter/Porphyrobacter group</taxon>
        <taxon>Erythrobacter</taxon>
    </lineage>
</organism>
<keyword evidence="1 4" id="KW-0812">Transmembrane</keyword>
<feature type="transmembrane region" description="Helical" evidence="4">
    <location>
        <begin position="105"/>
        <end position="122"/>
    </location>
</feature>
<reference evidence="6 7" key="1">
    <citation type="submission" date="2020-05" db="EMBL/GenBank/DDBJ databases">
        <title>Erythrobacter mangrovi sp. nov., isolated from rhizosphere soil of mangrove plant (Kandelia candel).</title>
        <authorList>
            <person name="Ye Y.H."/>
        </authorList>
    </citation>
    <scope>NUCLEOTIDE SEQUENCE [LARGE SCALE GENOMIC DNA]</scope>
    <source>
        <strain evidence="6 7">EB310</strain>
    </source>
</reference>
<evidence type="ECO:0000256" key="2">
    <source>
        <dbReference type="ARBA" id="ARBA00022989"/>
    </source>
</evidence>
<feature type="transmembrane region" description="Helical" evidence="4">
    <location>
        <begin position="302"/>
        <end position="319"/>
    </location>
</feature>
<feature type="domain" description="Major facilitator superfamily (MFS) profile" evidence="5">
    <location>
        <begin position="1"/>
        <end position="392"/>
    </location>
</feature>
<dbReference type="AlphaFoldDB" id="A0A7D4CDG6"/>
<feature type="transmembrane region" description="Helical" evidence="4">
    <location>
        <begin position="366"/>
        <end position="386"/>
    </location>
</feature>
<feature type="transmembrane region" description="Helical" evidence="4">
    <location>
        <begin position="165"/>
        <end position="184"/>
    </location>
</feature>
<feature type="transmembrane region" description="Helical" evidence="4">
    <location>
        <begin position="214"/>
        <end position="239"/>
    </location>
</feature>
<evidence type="ECO:0000256" key="4">
    <source>
        <dbReference type="SAM" id="Phobius"/>
    </source>
</evidence>
<gene>
    <name evidence="6" type="ORF">HQR01_09790</name>
</gene>
<dbReference type="RefSeq" id="WP_173214697.1">
    <property type="nucleotide sequence ID" value="NZ_CP053921.1"/>
</dbReference>
<dbReference type="Proteomes" id="UP000504693">
    <property type="component" value="Chromosome"/>
</dbReference>
<feature type="transmembrane region" description="Helical" evidence="4">
    <location>
        <begin position="78"/>
        <end position="99"/>
    </location>
</feature>
<evidence type="ECO:0000256" key="3">
    <source>
        <dbReference type="ARBA" id="ARBA00023136"/>
    </source>
</evidence>
<dbReference type="EMBL" id="CP053921">
    <property type="protein sequence ID" value="QKG71629.1"/>
    <property type="molecule type" value="Genomic_DNA"/>
</dbReference>
<evidence type="ECO:0000256" key="1">
    <source>
        <dbReference type="ARBA" id="ARBA00022692"/>
    </source>
</evidence>
<feature type="transmembrane region" description="Helical" evidence="4">
    <location>
        <begin position="134"/>
        <end position="153"/>
    </location>
</feature>
<feature type="transmembrane region" description="Helical" evidence="4">
    <location>
        <begin position="251"/>
        <end position="268"/>
    </location>
</feature>
<dbReference type="InterPro" id="IPR036259">
    <property type="entry name" value="MFS_trans_sf"/>
</dbReference>
<dbReference type="PANTHER" id="PTHR42910:SF1">
    <property type="entry name" value="MAJOR FACILITATOR SUPERFAMILY (MFS) PROFILE DOMAIN-CONTAINING PROTEIN"/>
    <property type="match status" value="1"/>
</dbReference>
<dbReference type="CDD" id="cd17324">
    <property type="entry name" value="MFS_NepI_like"/>
    <property type="match status" value="1"/>
</dbReference>
<dbReference type="PROSITE" id="PS50850">
    <property type="entry name" value="MFS"/>
    <property type="match status" value="1"/>
</dbReference>
<name>A0A7D4CDG6_9SPHN</name>
<dbReference type="InterPro" id="IPR011701">
    <property type="entry name" value="MFS"/>
</dbReference>
<dbReference type="PANTHER" id="PTHR42910">
    <property type="entry name" value="TRANSPORTER SCO4007-RELATED"/>
    <property type="match status" value="1"/>
</dbReference>
<dbReference type="SUPFAM" id="SSF103473">
    <property type="entry name" value="MFS general substrate transporter"/>
    <property type="match status" value="1"/>
</dbReference>
<protein>
    <submittedName>
        <fullName evidence="6">MFS transporter</fullName>
    </submittedName>
</protein>